<reference evidence="1 2" key="1">
    <citation type="submission" date="2006-03" db="EMBL/GenBank/DDBJ databases">
        <title>Complete sequence of chromosome of Nitrobacter hamburgensis X14.</title>
        <authorList>
            <consortium name="US DOE Joint Genome Institute"/>
            <person name="Copeland A."/>
            <person name="Lucas S."/>
            <person name="Lapidus A."/>
            <person name="Barry K."/>
            <person name="Detter J.C."/>
            <person name="Glavina del Rio T."/>
            <person name="Hammon N."/>
            <person name="Israni S."/>
            <person name="Dalin E."/>
            <person name="Tice H."/>
            <person name="Pitluck S."/>
            <person name="Chain P."/>
            <person name="Malfatti S."/>
            <person name="Shin M."/>
            <person name="Vergez L."/>
            <person name="Schmutz J."/>
            <person name="Larimer F."/>
            <person name="Land M."/>
            <person name="Hauser L."/>
            <person name="Kyrpides N."/>
            <person name="Ivanova N."/>
            <person name="Ward B."/>
            <person name="Arp D."/>
            <person name="Klotz M."/>
            <person name="Stein L."/>
            <person name="O'Mullan G."/>
            <person name="Starkenburg S."/>
            <person name="Sayavedra L."/>
            <person name="Poret-Peterson A.T."/>
            <person name="Gentry M.E."/>
            <person name="Bruce D."/>
            <person name="Richardson P."/>
        </authorList>
    </citation>
    <scope>NUCLEOTIDE SEQUENCE [LARGE SCALE GENOMIC DNA]</scope>
    <source>
        <strain evidence="2">DSM 10229 / NCIMB 13809 / X14</strain>
    </source>
</reference>
<sequence length="149" mass="16415">MGFREYSASTATRDYEPVEVLTALPPPDVAVYPNSLNQHVRAMRGEKKRLDGSYPDNVLAGLPYYSPHLTRTVITNALDRIPSVPKSGISAMLAHAGNKTNDSLARTTREFYHTNQRMAEKADAMSAWRDSLLNAYVKAGGKPPRPAGR</sequence>
<gene>
    <name evidence="1" type="ordered locus">Nham_3979</name>
</gene>
<dbReference type="KEGG" id="nha:Nham_3979"/>
<organism evidence="1 2">
    <name type="scientific">Nitrobacter hamburgensis (strain DSM 10229 / NCIMB 13809 / X14)</name>
    <dbReference type="NCBI Taxonomy" id="323097"/>
    <lineage>
        <taxon>Bacteria</taxon>
        <taxon>Pseudomonadati</taxon>
        <taxon>Pseudomonadota</taxon>
        <taxon>Alphaproteobacteria</taxon>
        <taxon>Hyphomicrobiales</taxon>
        <taxon>Nitrobacteraceae</taxon>
        <taxon>Nitrobacter</taxon>
    </lineage>
</organism>
<dbReference type="Proteomes" id="UP000001953">
    <property type="component" value="Chromosome"/>
</dbReference>
<keyword evidence="2" id="KW-1185">Reference proteome</keyword>
<evidence type="ECO:0000313" key="2">
    <source>
        <dbReference type="Proteomes" id="UP000001953"/>
    </source>
</evidence>
<evidence type="ECO:0000313" key="1">
    <source>
        <dbReference type="EMBL" id="ABE64652.1"/>
    </source>
</evidence>
<proteinExistence type="predicted"/>
<dbReference type="AlphaFoldDB" id="Q1QGJ5"/>
<accession>Q1QGJ5</accession>
<dbReference type="HOGENOM" id="CLU_1747699_0_0_5"/>
<dbReference type="EMBL" id="CP000319">
    <property type="protein sequence ID" value="ABE64652.1"/>
    <property type="molecule type" value="Genomic_DNA"/>
</dbReference>
<dbReference type="eggNOG" id="ENOG50309E3">
    <property type="taxonomic scope" value="Bacteria"/>
</dbReference>
<name>Q1QGJ5_NITHX</name>
<protein>
    <submittedName>
        <fullName evidence="1">Uncharacterized protein</fullName>
    </submittedName>
</protein>